<reference evidence="2 3" key="1">
    <citation type="submission" date="2016-11" db="EMBL/GenBank/DDBJ databases">
        <authorList>
            <person name="Jaros S."/>
            <person name="Januszkiewicz K."/>
            <person name="Wedrychowicz H."/>
        </authorList>
    </citation>
    <scope>NUCLEOTIDE SEQUENCE [LARGE SCALE GENOMIC DNA]</scope>
    <source>
        <strain evidence="2 3">CGMCC 1.10681</strain>
    </source>
</reference>
<keyword evidence="3" id="KW-1185">Reference proteome</keyword>
<protein>
    <recommendedName>
        <fullName evidence="4">YwdI family protein</fullName>
    </recommendedName>
</protein>
<organism evidence="2 3">
    <name type="scientific">Gracilibacillus kekensis</name>
    <dbReference type="NCBI Taxonomy" id="1027249"/>
    <lineage>
        <taxon>Bacteria</taxon>
        <taxon>Bacillati</taxon>
        <taxon>Bacillota</taxon>
        <taxon>Bacilli</taxon>
        <taxon>Bacillales</taxon>
        <taxon>Bacillaceae</taxon>
        <taxon>Gracilibacillus</taxon>
    </lineage>
</organism>
<dbReference type="AlphaFoldDB" id="A0A1M7KF45"/>
<sequence>MAITNQQILRKIIAECEQALQNESKVREHAKAVHSLTDLLLDQDSPEQASATTSVNELEWRKMVGEQAPKHEVKQEKKIESDGANGDSLFDF</sequence>
<accession>A0A1M7KF45</accession>
<dbReference type="InterPro" id="IPR035218">
    <property type="entry name" value="DUF5327"/>
</dbReference>
<evidence type="ECO:0000256" key="1">
    <source>
        <dbReference type="SAM" id="MobiDB-lite"/>
    </source>
</evidence>
<dbReference type="STRING" id="1027249.SAMN05216179_0679"/>
<dbReference type="OrthoDB" id="2692029at2"/>
<dbReference type="Pfam" id="PF17261">
    <property type="entry name" value="DUF5327"/>
    <property type="match status" value="1"/>
</dbReference>
<name>A0A1M7KF45_9BACI</name>
<feature type="compositionally biased region" description="Basic and acidic residues" evidence="1">
    <location>
        <begin position="66"/>
        <end position="81"/>
    </location>
</feature>
<dbReference type="RefSeq" id="WP_073199635.1">
    <property type="nucleotide sequence ID" value="NZ_FRCZ01000001.1"/>
</dbReference>
<evidence type="ECO:0000313" key="3">
    <source>
        <dbReference type="Proteomes" id="UP000184184"/>
    </source>
</evidence>
<proteinExistence type="predicted"/>
<gene>
    <name evidence="2" type="ORF">SAMN05216179_0679</name>
</gene>
<dbReference type="EMBL" id="FRCZ01000001">
    <property type="protein sequence ID" value="SHM63893.1"/>
    <property type="molecule type" value="Genomic_DNA"/>
</dbReference>
<dbReference type="Proteomes" id="UP000184184">
    <property type="component" value="Unassembled WGS sequence"/>
</dbReference>
<evidence type="ECO:0000313" key="2">
    <source>
        <dbReference type="EMBL" id="SHM63893.1"/>
    </source>
</evidence>
<evidence type="ECO:0008006" key="4">
    <source>
        <dbReference type="Google" id="ProtNLM"/>
    </source>
</evidence>
<feature type="region of interest" description="Disordered" evidence="1">
    <location>
        <begin position="66"/>
        <end position="92"/>
    </location>
</feature>